<evidence type="ECO:0000259" key="2">
    <source>
        <dbReference type="Pfam" id="PF02120"/>
    </source>
</evidence>
<dbReference type="Proteomes" id="UP000439994">
    <property type="component" value="Unassembled WGS sequence"/>
</dbReference>
<reference evidence="3 4" key="1">
    <citation type="submission" date="2019-11" db="EMBL/GenBank/DDBJ databases">
        <title>P. haliotis isolates from Z. marina roots.</title>
        <authorList>
            <person name="Cohen M."/>
            <person name="Jospin G."/>
            <person name="Eisen J.A."/>
            <person name="Coil D.A."/>
        </authorList>
    </citation>
    <scope>NUCLEOTIDE SEQUENCE [LARGE SCALE GENOMIC DNA]</scope>
    <source>
        <strain evidence="3 4">UCD-MCMsp1aY</strain>
    </source>
</reference>
<proteinExistence type="predicted"/>
<feature type="compositionally biased region" description="Basic and acidic residues" evidence="1">
    <location>
        <begin position="48"/>
        <end position="57"/>
    </location>
</feature>
<feature type="region of interest" description="Disordered" evidence="1">
    <location>
        <begin position="267"/>
        <end position="288"/>
    </location>
</feature>
<feature type="compositionally biased region" description="Basic and acidic residues" evidence="1">
    <location>
        <begin position="16"/>
        <end position="40"/>
    </location>
</feature>
<feature type="compositionally biased region" description="Polar residues" evidence="1">
    <location>
        <begin position="618"/>
        <end position="636"/>
    </location>
</feature>
<feature type="region of interest" description="Disordered" evidence="1">
    <location>
        <begin position="612"/>
        <end position="663"/>
    </location>
</feature>
<accession>A0A6N8FBT7</accession>
<evidence type="ECO:0000256" key="1">
    <source>
        <dbReference type="SAM" id="MobiDB-lite"/>
    </source>
</evidence>
<dbReference type="Gene3D" id="3.30.750.140">
    <property type="match status" value="1"/>
</dbReference>
<dbReference type="CDD" id="cd17470">
    <property type="entry name" value="T3SS_Flik_C"/>
    <property type="match status" value="1"/>
</dbReference>
<feature type="domain" description="Flagellar hook-length control protein-like C-terminal" evidence="2">
    <location>
        <begin position="539"/>
        <end position="621"/>
    </location>
</feature>
<dbReference type="PANTHER" id="PTHR37533">
    <property type="entry name" value="FLAGELLAR HOOK-LENGTH CONTROL PROTEIN"/>
    <property type="match status" value="1"/>
</dbReference>
<organism evidence="3 4">
    <name type="scientific">Psychrosphaera haliotis</name>
    <dbReference type="NCBI Taxonomy" id="555083"/>
    <lineage>
        <taxon>Bacteria</taxon>
        <taxon>Pseudomonadati</taxon>
        <taxon>Pseudomonadota</taxon>
        <taxon>Gammaproteobacteria</taxon>
        <taxon>Alteromonadales</taxon>
        <taxon>Pseudoalteromonadaceae</taxon>
        <taxon>Psychrosphaera</taxon>
    </lineage>
</organism>
<gene>
    <name evidence="3" type="ORF">GNP35_06795</name>
</gene>
<feature type="compositionally biased region" description="Basic and acidic residues" evidence="1">
    <location>
        <begin position="98"/>
        <end position="125"/>
    </location>
</feature>
<feature type="region of interest" description="Disordered" evidence="1">
    <location>
        <begin position="1"/>
        <end position="125"/>
    </location>
</feature>
<dbReference type="PANTHER" id="PTHR37533:SF2">
    <property type="entry name" value="FLAGELLAR HOOK-LENGTH CONTROL PROTEIN"/>
    <property type="match status" value="1"/>
</dbReference>
<dbReference type="EMBL" id="WOCD01000003">
    <property type="protein sequence ID" value="MUH72212.1"/>
    <property type="molecule type" value="Genomic_DNA"/>
</dbReference>
<protein>
    <recommendedName>
        <fullName evidence="2">Flagellar hook-length control protein-like C-terminal domain-containing protein</fullName>
    </recommendedName>
</protein>
<name>A0A6N8FBT7_9GAMM</name>
<dbReference type="Pfam" id="PF02120">
    <property type="entry name" value="Flg_hook"/>
    <property type="match status" value="1"/>
</dbReference>
<sequence>MLQQHRILPEPLPTKSVEKEVSVRKSQYESENSNYRRDFDTTLAANNRRQEQRRMDDVASQQRADYDRQLEQKQLQRTQNERQTPTRQSQSADSNRTQLDETQDRPVKEHVNNTDRKELESSVKSLKENELSEPVLKELTDKYSGAELLQKLRELLASLSESSNDVDSSDLIEAVDEFASLLTSSLKSADANKLNSLLSNIKNEFPESVIDDFKVKLSSLLEQLSNLEIGVENTMNENSAASTDGSELLEDLGDLLKSLLLPDSSVVNENKNNLNSSDTDSSQGTKDLDTKKLDWLNGLLNQNSNNQATDSDIKNAQHTQGETEVDLTSSIASSSESNKVGAEDSSNARSLAVDFKNSDSNKDISSYMQMELSRLAQIQAELNSKGAVGTNSASAEAFSKVNSELTKLININNPVKLNINNVINSNLVGSTNNESANTSEFKLDTGSVKVATELEMLNKLSFDKSNLFNQLDSGNLTQLSSQVISDGKPRAEVVDILGVQLDKTLQAPKLENIAQAKSELMIKENILFNKQELASNIQQQVGLMMARNMKSIDIRLDPPELGSMQIKLHLGAENASVSFVVASQQAKDALEGSIPKLRELLEQQGLQLADSNVKKDNSNGQNNANGDEQSDSNGLVSANSNDNNELSEDEQNDPSLGTNYNVKSPWQVDYYA</sequence>
<comment type="caution">
    <text evidence="3">The sequence shown here is derived from an EMBL/GenBank/DDBJ whole genome shotgun (WGS) entry which is preliminary data.</text>
</comment>
<dbReference type="InterPro" id="IPR052563">
    <property type="entry name" value="FliK"/>
</dbReference>
<dbReference type="OrthoDB" id="1792985at2"/>
<evidence type="ECO:0000313" key="3">
    <source>
        <dbReference type="EMBL" id="MUH72212.1"/>
    </source>
</evidence>
<dbReference type="RefSeq" id="WP_155695407.1">
    <property type="nucleotide sequence ID" value="NZ_WOCD01000003.1"/>
</dbReference>
<evidence type="ECO:0000313" key="4">
    <source>
        <dbReference type="Proteomes" id="UP000439994"/>
    </source>
</evidence>
<feature type="compositionally biased region" description="Polar residues" evidence="1">
    <location>
        <begin position="267"/>
        <end position="285"/>
    </location>
</feature>
<dbReference type="InterPro" id="IPR038610">
    <property type="entry name" value="FliK-like_C_sf"/>
</dbReference>
<dbReference type="InterPro" id="IPR021136">
    <property type="entry name" value="Flagellar_hook_control-like_C"/>
</dbReference>
<feature type="region of interest" description="Disordered" evidence="1">
    <location>
        <begin position="318"/>
        <end position="347"/>
    </location>
</feature>
<feature type="compositionally biased region" description="Polar residues" evidence="1">
    <location>
        <begin position="654"/>
        <end position="663"/>
    </location>
</feature>
<dbReference type="AlphaFoldDB" id="A0A6N8FBT7"/>
<keyword evidence="4" id="KW-1185">Reference proteome</keyword>
<feature type="compositionally biased region" description="Polar residues" evidence="1">
    <location>
        <begin position="72"/>
        <end position="97"/>
    </location>
</feature>